<gene>
    <name evidence="1" type="ORF">SCNU_03537</name>
</gene>
<proteinExistence type="predicted"/>
<name>F1YG15_9ACTN</name>
<dbReference type="Proteomes" id="UP000035065">
    <property type="component" value="Unassembled WGS sequence"/>
</dbReference>
<evidence type="ECO:0000313" key="2">
    <source>
        <dbReference type="Proteomes" id="UP000035065"/>
    </source>
</evidence>
<protein>
    <submittedName>
        <fullName evidence="1">Uncharacterized protein</fullName>
    </submittedName>
</protein>
<evidence type="ECO:0000313" key="1">
    <source>
        <dbReference type="EMBL" id="EGD56592.1"/>
    </source>
</evidence>
<dbReference type="OrthoDB" id="4370527at2"/>
<comment type="caution">
    <text evidence="1">The sequence shown here is derived from an EMBL/GenBank/DDBJ whole genome shotgun (WGS) entry which is preliminary data.</text>
</comment>
<dbReference type="EMBL" id="AEUD01000002">
    <property type="protein sequence ID" value="EGD56592.1"/>
    <property type="molecule type" value="Genomic_DNA"/>
</dbReference>
<dbReference type="InterPro" id="IPR048868">
    <property type="entry name" value="OGG-like_put"/>
</dbReference>
<dbReference type="RefSeq" id="WP_009677976.1">
    <property type="nucleotide sequence ID" value="NZ_AEUD01000002.1"/>
</dbReference>
<dbReference type="STRING" id="644548.SCNU_03537"/>
<keyword evidence="2" id="KW-1185">Reference proteome</keyword>
<accession>F1YG15</accession>
<dbReference type="eggNOG" id="ENOG5031TSH">
    <property type="taxonomic scope" value="Bacteria"/>
</dbReference>
<organism evidence="1 2">
    <name type="scientific">Gordonia neofelifaecis NRRL B-59395</name>
    <dbReference type="NCBI Taxonomy" id="644548"/>
    <lineage>
        <taxon>Bacteria</taxon>
        <taxon>Bacillati</taxon>
        <taxon>Actinomycetota</taxon>
        <taxon>Actinomycetes</taxon>
        <taxon>Mycobacteriales</taxon>
        <taxon>Gordoniaceae</taxon>
        <taxon>Gordonia</taxon>
    </lineage>
</organism>
<sequence length="260" mass="29291">MDDRWCAEGADARLVIPAECVEWCHRQPYAETVLEDVVEVDLDWWNERFADAAIPAQLTARDPDGRQVWKGVGHLRRGDLEPGVAGLEFGDEPEYDRLYMCAAWLAEHPFRGGGMRRFVDIRSTGDPRRRFEAIDRALIACRSAPALIDAAAYRDWSGWPTAPGVGHALMSLYCWAIHDGAPDRPQLLDGATAGSLTWNGWMVAASVSQYSVRRYVRYNSLIHRWASQAAVAPELVEMWLNRQWHRRLGAMTLGRDGSAI</sequence>
<reference evidence="1 2" key="1">
    <citation type="journal article" date="2011" name="J. Bacteriol.">
        <title>Draft Genome Sequence of Gordonia neofelifaecis NRRL B-59395, a Cholesterol-Degrading Actinomycete.</title>
        <authorList>
            <person name="Ge F."/>
            <person name="Li W."/>
            <person name="Chen G."/>
            <person name="Liu Y."/>
            <person name="Zhang G."/>
            <person name="Yong B."/>
            <person name="Wang Q."/>
            <person name="Wang N."/>
            <person name="Huang Z."/>
            <person name="Li W."/>
            <person name="Wang J."/>
            <person name="Wu C."/>
            <person name="Xie Q."/>
            <person name="Liu G."/>
        </authorList>
    </citation>
    <scope>NUCLEOTIDE SEQUENCE [LARGE SCALE GENOMIC DNA]</scope>
    <source>
        <strain evidence="1 2">NRRL B-59395</strain>
    </source>
</reference>
<dbReference type="AlphaFoldDB" id="F1YG15"/>
<dbReference type="Pfam" id="PF21790">
    <property type="entry name" value="OGG"/>
    <property type="match status" value="1"/>
</dbReference>